<feature type="region of interest" description="Disordered" evidence="1">
    <location>
        <begin position="1"/>
        <end position="31"/>
    </location>
</feature>
<dbReference type="Proteomes" id="UP000007148">
    <property type="component" value="Unassembled WGS sequence"/>
</dbReference>
<reference evidence="2 3" key="1">
    <citation type="journal article" date="2011" name="PLoS Pathog.">
        <title>Endophytic Life Strategies Decoded by Genome and Transcriptome Analyses of the Mutualistic Root Symbiont Piriformospora indica.</title>
        <authorList>
            <person name="Zuccaro A."/>
            <person name="Lahrmann U."/>
            <person name="Guldener U."/>
            <person name="Langen G."/>
            <person name="Pfiffi S."/>
            <person name="Biedenkopf D."/>
            <person name="Wong P."/>
            <person name="Samans B."/>
            <person name="Grimm C."/>
            <person name="Basiewicz M."/>
            <person name="Murat C."/>
            <person name="Martin F."/>
            <person name="Kogel K.H."/>
        </authorList>
    </citation>
    <scope>NUCLEOTIDE SEQUENCE [LARGE SCALE GENOMIC DNA]</scope>
    <source>
        <strain evidence="2 3">DSM 11827</strain>
    </source>
</reference>
<evidence type="ECO:0000256" key="1">
    <source>
        <dbReference type="SAM" id="MobiDB-lite"/>
    </source>
</evidence>
<organism evidence="2 3">
    <name type="scientific">Serendipita indica (strain DSM 11827)</name>
    <name type="common">Root endophyte fungus</name>
    <name type="synonym">Piriformospora indica</name>
    <dbReference type="NCBI Taxonomy" id="1109443"/>
    <lineage>
        <taxon>Eukaryota</taxon>
        <taxon>Fungi</taxon>
        <taxon>Dikarya</taxon>
        <taxon>Basidiomycota</taxon>
        <taxon>Agaricomycotina</taxon>
        <taxon>Agaricomycetes</taxon>
        <taxon>Sebacinales</taxon>
        <taxon>Serendipitaceae</taxon>
        <taxon>Serendipita</taxon>
    </lineage>
</organism>
<evidence type="ECO:0000313" key="2">
    <source>
        <dbReference type="EMBL" id="CCA75342.1"/>
    </source>
</evidence>
<dbReference type="EMBL" id="CAFZ01000434">
    <property type="protein sequence ID" value="CCA75342.1"/>
    <property type="molecule type" value="Genomic_DNA"/>
</dbReference>
<protein>
    <submittedName>
        <fullName evidence="2">Uncharacterized protein</fullName>
    </submittedName>
</protein>
<proteinExistence type="predicted"/>
<feature type="region of interest" description="Disordered" evidence="1">
    <location>
        <begin position="112"/>
        <end position="133"/>
    </location>
</feature>
<feature type="compositionally biased region" description="Basic and acidic residues" evidence="1">
    <location>
        <begin position="117"/>
        <end position="133"/>
    </location>
</feature>
<evidence type="ECO:0000313" key="3">
    <source>
        <dbReference type="Proteomes" id="UP000007148"/>
    </source>
</evidence>
<feature type="region of interest" description="Disordered" evidence="1">
    <location>
        <begin position="64"/>
        <end position="85"/>
    </location>
</feature>
<name>G4TVJ9_SERID</name>
<dbReference type="HOGENOM" id="CLU_1907493_0_0_1"/>
<accession>G4TVJ9</accession>
<comment type="caution">
    <text evidence="2">The sequence shown here is derived from an EMBL/GenBank/DDBJ whole genome shotgun (WGS) entry which is preliminary data.</text>
</comment>
<dbReference type="InParanoid" id="G4TVJ9"/>
<dbReference type="AlphaFoldDB" id="G4TVJ9"/>
<keyword evidence="3" id="KW-1185">Reference proteome</keyword>
<sequence>MGMECAGTSGQLDASPVRSLAAPPSTRGPTVSRLWSTEFAQEFPIQLCPKKESNLMAVAFRGPSPLLENGPPRRTMSRLPAQNLPWTSTPTAMQIHDAINRSLVEIESVVESWSKTGGERSEERGGKEELGGE</sequence>
<gene>
    <name evidence="2" type="ORF">PIIN_09326</name>
</gene>